<dbReference type="Pfam" id="PF00404">
    <property type="entry name" value="Dockerin_1"/>
    <property type="match status" value="1"/>
</dbReference>
<proteinExistence type="predicted"/>
<dbReference type="InterPro" id="IPR016134">
    <property type="entry name" value="Dockerin_dom"/>
</dbReference>
<feature type="domain" description="Dockerin" evidence="1">
    <location>
        <begin position="537"/>
        <end position="602"/>
    </location>
</feature>
<dbReference type="PROSITE" id="PS51766">
    <property type="entry name" value="DOCKERIN"/>
    <property type="match status" value="1"/>
</dbReference>
<reference evidence="2 3" key="1">
    <citation type="submission" date="2021-03" db="EMBL/GenBank/DDBJ databases">
        <title>Genomic Encyclopedia of Type Strains, Phase IV (KMG-IV): sequencing the most valuable type-strain genomes for metagenomic binning, comparative biology and taxonomic classification.</title>
        <authorList>
            <person name="Goeker M."/>
        </authorList>
    </citation>
    <scope>NUCLEOTIDE SEQUENCE [LARGE SCALE GENOMIC DNA]</scope>
    <source>
        <strain evidence="2 3">DSM 6139</strain>
    </source>
</reference>
<comment type="caution">
    <text evidence="2">The sequence shown here is derived from an EMBL/GenBank/DDBJ whole genome shotgun (WGS) entry which is preliminary data.</text>
</comment>
<organism evidence="2 3">
    <name type="scientific">Youngiibacter multivorans</name>
    <dbReference type="NCBI Taxonomy" id="937251"/>
    <lineage>
        <taxon>Bacteria</taxon>
        <taxon>Bacillati</taxon>
        <taxon>Bacillota</taxon>
        <taxon>Clostridia</taxon>
        <taxon>Eubacteriales</taxon>
        <taxon>Clostridiaceae</taxon>
        <taxon>Youngiibacter</taxon>
    </lineage>
</organism>
<accession>A0ABS4G678</accession>
<evidence type="ECO:0000313" key="3">
    <source>
        <dbReference type="Proteomes" id="UP001519271"/>
    </source>
</evidence>
<dbReference type="InterPro" id="IPR002105">
    <property type="entry name" value="Dockerin_1_rpt"/>
</dbReference>
<keyword evidence="3" id="KW-1185">Reference proteome</keyword>
<dbReference type="InterPro" id="IPR036439">
    <property type="entry name" value="Dockerin_dom_sf"/>
</dbReference>
<protein>
    <recommendedName>
        <fullName evidence="1">Dockerin domain-containing protein</fullName>
    </recommendedName>
</protein>
<gene>
    <name evidence="2" type="ORF">J2Z34_002531</name>
</gene>
<dbReference type="Gene3D" id="1.10.1330.10">
    <property type="entry name" value="Dockerin domain"/>
    <property type="match status" value="1"/>
</dbReference>
<dbReference type="RefSeq" id="WP_209460214.1">
    <property type="nucleotide sequence ID" value="NZ_JAGGKC010000023.1"/>
</dbReference>
<dbReference type="EMBL" id="JAGGKC010000023">
    <property type="protein sequence ID" value="MBP1920033.1"/>
    <property type="molecule type" value="Genomic_DNA"/>
</dbReference>
<evidence type="ECO:0000313" key="2">
    <source>
        <dbReference type="EMBL" id="MBP1920033.1"/>
    </source>
</evidence>
<dbReference type="SUPFAM" id="SSF63446">
    <property type="entry name" value="Type I dockerin domain"/>
    <property type="match status" value="1"/>
</dbReference>
<evidence type="ECO:0000259" key="1">
    <source>
        <dbReference type="PROSITE" id="PS51766"/>
    </source>
</evidence>
<dbReference type="CDD" id="cd14256">
    <property type="entry name" value="Dockerin_I"/>
    <property type="match status" value="1"/>
</dbReference>
<sequence length="602" mass="65774">MESMNGHLSKRHQLRFCFLVLSFLTFIMLTPFKTALAEGEVLPHIHAWPLEDVVNFSSDGTDGMNCTIELYDSLENLKYSGSFTYDSGNPWIDVIPGDIDVAVGDRAVLSGAGLTRDMIVSDIAVTLVDVSENTVSGTTSSLYPIYATVFVEGGPYGADGFISDGNWYATFSAVEYVLKPGDNGLVSQIETDGDNTSVRWIAPKIATIMVFPYEGSLNFSDDGTSEGIYMIKLIRDAEIKFEGTFNYPSDEWLRFPEGVAIVPGDRITVEFNGLFRELIIPDLKVDLVDTVNDKIHGSSNLVSPVLTTIFFDGGQVSRTSEVIDGNFTADFSVVQGSEGTYDITSQDAGTVMQVDTDGDMCLVSFWAPNPALEAHTDTEILDGLEWKPSSNIEIRVYSSETVYETFNVNTNAEGFFEVDFGSLGIDLHGGLKLMVTDGMIDKVFILSALRFISADAENDLVNGYIEPGSYVQVIAGEEGFPIFREPVPDSEGYFIADFSVPDASDENTFDIIIGSVGGLRTYDGNNNATMVMWSVEKPILPGDVNDNDIVDKNDANLILRYLAGRLVLSDRELLAADYNLDGIVDKTDATLILKSLSKGKVK</sequence>
<name>A0ABS4G678_9CLOT</name>
<dbReference type="Proteomes" id="UP001519271">
    <property type="component" value="Unassembled WGS sequence"/>
</dbReference>